<dbReference type="PRINTS" id="PR00455">
    <property type="entry name" value="HTHTETR"/>
</dbReference>
<dbReference type="InterPro" id="IPR041490">
    <property type="entry name" value="KstR2_TetR_C"/>
</dbReference>
<dbReference type="PANTHER" id="PTHR30055:SF234">
    <property type="entry name" value="HTH-TYPE TRANSCRIPTIONAL REGULATOR BETI"/>
    <property type="match status" value="1"/>
</dbReference>
<dbReference type="InterPro" id="IPR023772">
    <property type="entry name" value="DNA-bd_HTH_TetR-type_CS"/>
</dbReference>
<name>A0ABP4WA09_9ACTN</name>
<comment type="caution">
    <text evidence="6">The sequence shown here is derived from an EMBL/GenBank/DDBJ whole genome shotgun (WGS) entry which is preliminary data.</text>
</comment>
<reference evidence="7" key="1">
    <citation type="journal article" date="2019" name="Int. J. Syst. Evol. Microbiol.">
        <title>The Global Catalogue of Microorganisms (GCM) 10K type strain sequencing project: providing services to taxonomists for standard genome sequencing and annotation.</title>
        <authorList>
            <consortium name="The Broad Institute Genomics Platform"/>
            <consortium name="The Broad Institute Genome Sequencing Center for Infectious Disease"/>
            <person name="Wu L."/>
            <person name="Ma J."/>
        </authorList>
    </citation>
    <scope>NUCLEOTIDE SEQUENCE [LARGE SCALE GENOMIC DNA]</scope>
    <source>
        <strain evidence="7">JCM 13518</strain>
    </source>
</reference>
<gene>
    <name evidence="6" type="ORF">GCM10009710_32440</name>
</gene>
<dbReference type="RefSeq" id="WP_344203500.1">
    <property type="nucleotide sequence ID" value="NZ_BAAAME010000005.1"/>
</dbReference>
<feature type="domain" description="HTH tetR-type" evidence="5">
    <location>
        <begin position="14"/>
        <end position="74"/>
    </location>
</feature>
<keyword evidence="3" id="KW-0804">Transcription</keyword>
<dbReference type="EMBL" id="BAAAME010000005">
    <property type="protein sequence ID" value="GAA1749985.1"/>
    <property type="molecule type" value="Genomic_DNA"/>
</dbReference>
<dbReference type="PROSITE" id="PS01081">
    <property type="entry name" value="HTH_TETR_1"/>
    <property type="match status" value="1"/>
</dbReference>
<evidence type="ECO:0000259" key="5">
    <source>
        <dbReference type="PROSITE" id="PS50977"/>
    </source>
</evidence>
<keyword evidence="2 4" id="KW-0238">DNA-binding</keyword>
<dbReference type="Gene3D" id="1.10.357.10">
    <property type="entry name" value="Tetracycline Repressor, domain 2"/>
    <property type="match status" value="1"/>
</dbReference>
<feature type="DNA-binding region" description="H-T-H motif" evidence="4">
    <location>
        <begin position="37"/>
        <end position="56"/>
    </location>
</feature>
<accession>A0ABP4WA09</accession>
<evidence type="ECO:0000313" key="6">
    <source>
        <dbReference type="EMBL" id="GAA1749985.1"/>
    </source>
</evidence>
<dbReference type="SUPFAM" id="SSF48498">
    <property type="entry name" value="Tetracyclin repressor-like, C-terminal domain"/>
    <property type="match status" value="1"/>
</dbReference>
<dbReference type="Gene3D" id="1.10.10.60">
    <property type="entry name" value="Homeodomain-like"/>
    <property type="match status" value="1"/>
</dbReference>
<keyword evidence="1" id="KW-0805">Transcription regulation</keyword>
<keyword evidence="7" id="KW-1185">Reference proteome</keyword>
<dbReference type="PROSITE" id="PS50977">
    <property type="entry name" value="HTH_TETR_2"/>
    <property type="match status" value="1"/>
</dbReference>
<proteinExistence type="predicted"/>
<evidence type="ECO:0000313" key="7">
    <source>
        <dbReference type="Proteomes" id="UP001501057"/>
    </source>
</evidence>
<dbReference type="InterPro" id="IPR001647">
    <property type="entry name" value="HTH_TetR"/>
</dbReference>
<dbReference type="Pfam" id="PF17932">
    <property type="entry name" value="TetR_C_24"/>
    <property type="match status" value="1"/>
</dbReference>
<dbReference type="Pfam" id="PF00440">
    <property type="entry name" value="TetR_N"/>
    <property type="match status" value="1"/>
</dbReference>
<dbReference type="InterPro" id="IPR009057">
    <property type="entry name" value="Homeodomain-like_sf"/>
</dbReference>
<dbReference type="PANTHER" id="PTHR30055">
    <property type="entry name" value="HTH-TYPE TRANSCRIPTIONAL REGULATOR RUTR"/>
    <property type="match status" value="1"/>
</dbReference>
<evidence type="ECO:0000256" key="3">
    <source>
        <dbReference type="ARBA" id="ARBA00023163"/>
    </source>
</evidence>
<sequence>MAQSNPPARRPRRDLMESEIVAGAAKVFDEKGIGTSTLQDVADHLGIGRPSLYHYFPSKQALLQRLINDLITSTEAALEKAVIPDGQDASAAERLRHVLAALLAPIAEFPSRFRILMSPEATPDEETVARVAATRRVFRDAVQSIIADGVRDGEFRAVDPRIATYMALGSINWVAWWYHADMGIGPDELADGLVELVLMGVALPERDPASVSELHRRITSDVARLGSMLDGA</sequence>
<dbReference type="SUPFAM" id="SSF46689">
    <property type="entry name" value="Homeodomain-like"/>
    <property type="match status" value="1"/>
</dbReference>
<evidence type="ECO:0000256" key="1">
    <source>
        <dbReference type="ARBA" id="ARBA00023015"/>
    </source>
</evidence>
<dbReference type="Proteomes" id="UP001501057">
    <property type="component" value="Unassembled WGS sequence"/>
</dbReference>
<protein>
    <submittedName>
        <fullName evidence="6">TetR/AcrR family transcriptional regulator</fullName>
    </submittedName>
</protein>
<dbReference type="InterPro" id="IPR036271">
    <property type="entry name" value="Tet_transcr_reg_TetR-rel_C_sf"/>
</dbReference>
<dbReference type="InterPro" id="IPR050109">
    <property type="entry name" value="HTH-type_TetR-like_transc_reg"/>
</dbReference>
<evidence type="ECO:0000256" key="2">
    <source>
        <dbReference type="ARBA" id="ARBA00023125"/>
    </source>
</evidence>
<evidence type="ECO:0000256" key="4">
    <source>
        <dbReference type="PROSITE-ProRule" id="PRU00335"/>
    </source>
</evidence>
<organism evidence="6 7">
    <name type="scientific">Aeromicrobium alkaliterrae</name>
    <dbReference type="NCBI Taxonomy" id="302168"/>
    <lineage>
        <taxon>Bacteria</taxon>
        <taxon>Bacillati</taxon>
        <taxon>Actinomycetota</taxon>
        <taxon>Actinomycetes</taxon>
        <taxon>Propionibacteriales</taxon>
        <taxon>Nocardioidaceae</taxon>
        <taxon>Aeromicrobium</taxon>
    </lineage>
</organism>